<dbReference type="SUPFAM" id="SSF50939">
    <property type="entry name" value="Sialidases"/>
    <property type="match status" value="1"/>
</dbReference>
<protein>
    <submittedName>
        <fullName evidence="3">Sialidase</fullName>
    </submittedName>
</protein>
<evidence type="ECO:0000313" key="3">
    <source>
        <dbReference type="EMBL" id="RFM34518.1"/>
    </source>
</evidence>
<dbReference type="Pfam" id="PF13088">
    <property type="entry name" value="BNR_2"/>
    <property type="match status" value="1"/>
</dbReference>
<feature type="domain" description="Sialidase" evidence="2">
    <location>
        <begin position="54"/>
        <end position="329"/>
    </location>
</feature>
<evidence type="ECO:0000313" key="4">
    <source>
        <dbReference type="Proteomes" id="UP000261174"/>
    </source>
</evidence>
<dbReference type="CDD" id="cd15482">
    <property type="entry name" value="Sialidase_non-viral"/>
    <property type="match status" value="1"/>
</dbReference>
<dbReference type="EMBL" id="QTJV01000004">
    <property type="protein sequence ID" value="RFM34518.1"/>
    <property type="molecule type" value="Genomic_DNA"/>
</dbReference>
<evidence type="ECO:0000256" key="1">
    <source>
        <dbReference type="SAM" id="SignalP"/>
    </source>
</evidence>
<dbReference type="InterPro" id="IPR011040">
    <property type="entry name" value="Sialidase"/>
</dbReference>
<keyword evidence="1" id="KW-0732">Signal</keyword>
<keyword evidence="4" id="KW-1185">Reference proteome</keyword>
<feature type="chain" id="PRO_5017816605" evidence="1">
    <location>
        <begin position="23"/>
        <end position="345"/>
    </location>
</feature>
<evidence type="ECO:0000259" key="2">
    <source>
        <dbReference type="Pfam" id="PF13088"/>
    </source>
</evidence>
<proteinExistence type="predicted"/>
<accession>A0A3E1P3E0</accession>
<sequence length="345" mass="38736">MNDMKKGFLSCLLLSSLLPVMAQQKATLVREEMVMDKPPVPAAHASTMTELADGRLMMAWFGGSRESAKDVCIYTAIYAKGRWSAPVVVADGVVNDSTRYAAWNPVLYTNKKGELLLFYKVGPNPREWWGVMKTSKNNGKTWSKALPLPDSILGPIRNKPVLLSNGLLLHPSSTESLDEKVWNVHVEFSDIYGKNWKRVNVNCDTFGVIQPTILFHPGNKLQMLCRSRQNAIVESWSVDNGLTWSPLRKQDMLNPNSGIDAVTLKSGVHVLIYNPAVSGKDWSDGRNELRVGVSKDGEHWEDVYELEKHPKGEFSYPAVIEGKNGEIHISYTYDRKNIKHVVIRL</sequence>
<dbReference type="PANTHER" id="PTHR43752">
    <property type="entry name" value="BNR/ASP-BOX REPEAT FAMILY PROTEIN"/>
    <property type="match status" value="1"/>
</dbReference>
<name>A0A3E1P3E0_9BACT</name>
<reference evidence="3 4" key="1">
    <citation type="submission" date="2018-08" db="EMBL/GenBank/DDBJ databases">
        <title>Chitinophaga sp. K20C18050901, a novel bacterium isolated from forest soil.</title>
        <authorList>
            <person name="Wang C."/>
        </authorList>
    </citation>
    <scope>NUCLEOTIDE SEQUENCE [LARGE SCALE GENOMIC DNA]</scope>
    <source>
        <strain evidence="3 4">K20C18050901</strain>
    </source>
</reference>
<gene>
    <name evidence="3" type="ORF">DXN04_14695</name>
</gene>
<feature type="signal peptide" evidence="1">
    <location>
        <begin position="1"/>
        <end position="22"/>
    </location>
</feature>
<dbReference type="InterPro" id="IPR036278">
    <property type="entry name" value="Sialidase_sf"/>
</dbReference>
<dbReference type="Gene3D" id="2.120.10.10">
    <property type="match status" value="1"/>
</dbReference>
<dbReference type="Proteomes" id="UP000261174">
    <property type="component" value="Unassembled WGS sequence"/>
</dbReference>
<organism evidence="3 4">
    <name type="scientific">Chitinophaga silvisoli</name>
    <dbReference type="NCBI Taxonomy" id="2291814"/>
    <lineage>
        <taxon>Bacteria</taxon>
        <taxon>Pseudomonadati</taxon>
        <taxon>Bacteroidota</taxon>
        <taxon>Chitinophagia</taxon>
        <taxon>Chitinophagales</taxon>
        <taxon>Chitinophagaceae</taxon>
        <taxon>Chitinophaga</taxon>
    </lineage>
</organism>
<dbReference type="PANTHER" id="PTHR43752:SF2">
    <property type="entry name" value="BNR_ASP-BOX REPEAT FAMILY PROTEIN"/>
    <property type="match status" value="1"/>
</dbReference>
<dbReference type="AlphaFoldDB" id="A0A3E1P3E0"/>
<comment type="caution">
    <text evidence="3">The sequence shown here is derived from an EMBL/GenBank/DDBJ whole genome shotgun (WGS) entry which is preliminary data.</text>
</comment>
<dbReference type="OrthoDB" id="41724at2"/>